<dbReference type="InterPro" id="IPR005123">
    <property type="entry name" value="Oxoglu/Fe-dep_dioxygenase_dom"/>
</dbReference>
<feature type="region of interest" description="Disordered" evidence="5">
    <location>
        <begin position="119"/>
        <end position="140"/>
    </location>
</feature>
<dbReference type="EMBL" id="LT635760">
    <property type="protein sequence ID" value="SGZ55207.1"/>
    <property type="molecule type" value="Genomic_DNA"/>
</dbReference>
<keyword evidence="9" id="KW-1185">Reference proteome</keyword>
<dbReference type="PROSITE" id="PS51999">
    <property type="entry name" value="ZF_GRF"/>
    <property type="match status" value="1"/>
</dbReference>
<organism evidence="8 9">
    <name type="scientific">Sungouiella intermedia</name>
    <dbReference type="NCBI Taxonomy" id="45354"/>
    <lineage>
        <taxon>Eukaryota</taxon>
        <taxon>Fungi</taxon>
        <taxon>Dikarya</taxon>
        <taxon>Ascomycota</taxon>
        <taxon>Saccharomycotina</taxon>
        <taxon>Pichiomycetes</taxon>
        <taxon>Metschnikowiaceae</taxon>
        <taxon>Sungouiella</taxon>
    </lineage>
</organism>
<dbReference type="InterPro" id="IPR037151">
    <property type="entry name" value="AlkB-like_sf"/>
</dbReference>
<dbReference type="PANTHER" id="PTHR31212:SF4">
    <property type="entry name" value="ALPHA-KETOGLUTARATE-DEPENDENT DIOXYGENASE ALKB HOMOLOG 3"/>
    <property type="match status" value="1"/>
</dbReference>
<evidence type="ECO:0000256" key="4">
    <source>
        <dbReference type="PROSITE-ProRule" id="PRU01343"/>
    </source>
</evidence>
<evidence type="ECO:0000256" key="5">
    <source>
        <dbReference type="SAM" id="MobiDB-lite"/>
    </source>
</evidence>
<dbReference type="GO" id="GO:0051213">
    <property type="term" value="F:dioxygenase activity"/>
    <property type="evidence" value="ECO:0007669"/>
    <property type="project" value="InterPro"/>
</dbReference>
<dbReference type="PROSITE" id="PS51471">
    <property type="entry name" value="FE2OG_OXY"/>
    <property type="match status" value="1"/>
</dbReference>
<feature type="domain" description="Fe2OG dioxygenase" evidence="6">
    <location>
        <begin position="269"/>
        <end position="375"/>
    </location>
</feature>
<dbReference type="InterPro" id="IPR032854">
    <property type="entry name" value="ALKBH3"/>
</dbReference>
<dbReference type="Pfam" id="PF13532">
    <property type="entry name" value="2OG-FeII_Oxy_2"/>
    <property type="match status" value="1"/>
</dbReference>
<evidence type="ECO:0000256" key="3">
    <source>
        <dbReference type="ARBA" id="ARBA00022833"/>
    </source>
</evidence>
<evidence type="ECO:0000259" key="7">
    <source>
        <dbReference type="PROSITE" id="PS51999"/>
    </source>
</evidence>
<gene>
    <name evidence="8" type="ORF">SAMEA4029010_CIC11G00000003878</name>
</gene>
<evidence type="ECO:0000256" key="1">
    <source>
        <dbReference type="ARBA" id="ARBA00022723"/>
    </source>
</evidence>
<sequence>MDSHDELFNDKLALMCLYYPDYLRDALGDLLRQCRGDIDATRAVIGGPRSVKRRGLHQGNLGRNIRVKLLANGSDVAGDLAVAGTVVEAGKMRKANEMRKAGEMRKPVTNEAGDVKNVNAKDVSPSSSHNVASSNLNLPGKKQRGHVITLNTPRDVETHLGEYASLHPNFFSPEIADQLLDDVATHTNLYKSHEFYLFGNYCVLNHGTGAFCKPNSKYPDLIYNGLKSRKPVPYSAMFGRAVDILEAYVNDVVIPSNKRLPFQRKDPWTGNFCAVNYYQKLQNNLEWHSDRLSHIGPHNYIASVSLGSTRMFRLRRNSSTNGTIYQIPLTHNSLLMMKPGCQEKFKHCVNSMLKALEVHPKVGTTRYGLTFRCYDEKFLANLPKCKCNMSMTLRRSYKAPATRGRYFWLCENLYQNKDCGTFHWADFSNIEGHYIAKDVEDISTWVGDDME</sequence>
<feature type="domain" description="GRF-type" evidence="7">
    <location>
        <begin position="385"/>
        <end position="428"/>
    </location>
</feature>
<dbReference type="AlphaFoldDB" id="A0A1L0BV27"/>
<accession>A0A1L0BV27</accession>
<dbReference type="GO" id="GO:0006307">
    <property type="term" value="P:DNA alkylation repair"/>
    <property type="evidence" value="ECO:0007669"/>
    <property type="project" value="InterPro"/>
</dbReference>
<dbReference type="Gene3D" id="2.60.120.590">
    <property type="entry name" value="Alpha-ketoglutarate-dependent dioxygenase AlkB-like"/>
    <property type="match status" value="1"/>
</dbReference>
<keyword evidence="2 4" id="KW-0863">Zinc-finger</keyword>
<dbReference type="InterPro" id="IPR027450">
    <property type="entry name" value="AlkB-like"/>
</dbReference>
<evidence type="ECO:0000256" key="2">
    <source>
        <dbReference type="ARBA" id="ARBA00022771"/>
    </source>
</evidence>
<evidence type="ECO:0000259" key="6">
    <source>
        <dbReference type="PROSITE" id="PS51471"/>
    </source>
</evidence>
<dbReference type="PANTHER" id="PTHR31212">
    <property type="entry name" value="ALPHA-KETOGLUTARATE-DEPENDENT DIOXYGENASE ALKB HOMOLOG 3"/>
    <property type="match status" value="1"/>
</dbReference>
<evidence type="ECO:0000313" key="8">
    <source>
        <dbReference type="EMBL" id="SGZ55207.1"/>
    </source>
</evidence>
<keyword evidence="1" id="KW-0479">Metal-binding</keyword>
<dbReference type="GO" id="GO:0008270">
    <property type="term" value="F:zinc ion binding"/>
    <property type="evidence" value="ECO:0007669"/>
    <property type="project" value="UniProtKB-KW"/>
</dbReference>
<dbReference type="OrthoDB" id="545910at2759"/>
<dbReference type="Proteomes" id="UP000182334">
    <property type="component" value="Chromosome V"/>
</dbReference>
<dbReference type="InterPro" id="IPR010666">
    <property type="entry name" value="Znf_GRF"/>
</dbReference>
<reference evidence="8 9" key="1">
    <citation type="submission" date="2016-10" db="EMBL/GenBank/DDBJ databases">
        <authorList>
            <person name="de Groot N.N."/>
        </authorList>
    </citation>
    <scope>NUCLEOTIDE SEQUENCE [LARGE SCALE GENOMIC DNA]</scope>
    <source>
        <strain evidence="8 9">CBS 141442</strain>
    </source>
</reference>
<name>A0A1L0BV27_9ASCO</name>
<proteinExistence type="predicted"/>
<evidence type="ECO:0000313" key="9">
    <source>
        <dbReference type="Proteomes" id="UP000182334"/>
    </source>
</evidence>
<dbReference type="SUPFAM" id="SSF51197">
    <property type="entry name" value="Clavaminate synthase-like"/>
    <property type="match status" value="1"/>
</dbReference>
<keyword evidence="3" id="KW-0862">Zinc</keyword>
<dbReference type="STRING" id="45354.A0A1L0BV27"/>
<feature type="compositionally biased region" description="Low complexity" evidence="5">
    <location>
        <begin position="124"/>
        <end position="137"/>
    </location>
</feature>
<protein>
    <submittedName>
        <fullName evidence="8">CIC11C00000003878</fullName>
    </submittedName>
</protein>